<feature type="transmembrane region" description="Helical" evidence="1">
    <location>
        <begin position="155"/>
        <end position="177"/>
    </location>
</feature>
<keyword evidence="1" id="KW-0812">Transmembrane</keyword>
<evidence type="ECO:0000256" key="1">
    <source>
        <dbReference type="SAM" id="Phobius"/>
    </source>
</evidence>
<name>A0A7C5U4R7_9BACT</name>
<protein>
    <recommendedName>
        <fullName evidence="3">Transmembrane protein</fullName>
    </recommendedName>
</protein>
<gene>
    <name evidence="2" type="ORF">ENM46_04775</name>
</gene>
<dbReference type="Pfam" id="PF16933">
    <property type="entry name" value="PelG"/>
    <property type="match status" value="1"/>
</dbReference>
<evidence type="ECO:0008006" key="3">
    <source>
        <dbReference type="Google" id="ProtNLM"/>
    </source>
</evidence>
<keyword evidence="1" id="KW-0472">Membrane</keyword>
<feature type="transmembrane region" description="Helical" evidence="1">
    <location>
        <begin position="21"/>
        <end position="48"/>
    </location>
</feature>
<dbReference type="EMBL" id="DRXW01000287">
    <property type="protein sequence ID" value="HHR34240.1"/>
    <property type="molecule type" value="Genomic_DNA"/>
</dbReference>
<comment type="caution">
    <text evidence="2">The sequence shown here is derived from an EMBL/GenBank/DDBJ whole genome shotgun (WGS) entry which is preliminary data.</text>
</comment>
<feature type="transmembrane region" description="Helical" evidence="1">
    <location>
        <begin position="393"/>
        <end position="411"/>
    </location>
</feature>
<reference evidence="2" key="1">
    <citation type="journal article" date="2020" name="mSystems">
        <title>Genome- and Community-Level Interaction Insights into Carbon Utilization and Element Cycling Functions of Hydrothermarchaeota in Hydrothermal Sediment.</title>
        <authorList>
            <person name="Zhou Z."/>
            <person name="Liu Y."/>
            <person name="Xu W."/>
            <person name="Pan J."/>
            <person name="Luo Z.H."/>
            <person name="Li M."/>
        </authorList>
    </citation>
    <scope>NUCLEOTIDE SEQUENCE [LARGE SCALE GENOMIC DNA]</scope>
    <source>
        <strain evidence="2">SpSt-1088</strain>
    </source>
</reference>
<dbReference type="AlphaFoldDB" id="A0A7C5U4R7"/>
<accession>A0A7C5U4R7</accession>
<feature type="transmembrane region" description="Helical" evidence="1">
    <location>
        <begin position="324"/>
        <end position="345"/>
    </location>
</feature>
<feature type="transmembrane region" description="Helical" evidence="1">
    <location>
        <begin position="126"/>
        <end position="148"/>
    </location>
</feature>
<keyword evidence="1" id="KW-1133">Transmembrane helix</keyword>
<proteinExistence type="predicted"/>
<dbReference type="InterPro" id="IPR031617">
    <property type="entry name" value="PelG"/>
</dbReference>
<feature type="transmembrane region" description="Helical" evidence="1">
    <location>
        <begin position="273"/>
        <end position="294"/>
    </location>
</feature>
<sequence length="464" mass="53398">MAGIGFELNKLLKRNSFFSDVFAFFYSANISAGPWIISSTTVFLIQFLIPQENIPFLISGIIYTFIFSTILFGSVSTSVTRYLSDLIYKKDFEKIYELYISSVNYAFISSSVFLVIFFLLSGVHDIWKIFLFSYSLTVLTVIWVQVIFISSIRRFLPVVGSFFLGGAISFVLTLKLYEFFGEYYGYLGYNIGMMIIMALLQAVIRRYLYVDKKVKEGMRLFIDAVRKYKNQTIAGIFTYLAAWVDDFIAWGHFKYSVSKGFIFAPQYDIPMFISYLFIIPTLSLFVLSLETGFYNHYRLFYRSIEENRTLKFLRLSKSNLDESIYSITKLVFSIQFSFMLVGLILSSRIAEIILLDNYGLKALRFGIAGAAANGVFLYISLIAHYFDLPEIPMRASIIAFVINVVTSLFSIKNYPGLGFLVGFCLSTVYAFVSFNKIYSDLLRFEFTRSKLLISQREVIVHENK</sequence>
<feature type="transmembrane region" description="Helical" evidence="1">
    <location>
        <begin position="365"/>
        <end position="386"/>
    </location>
</feature>
<feature type="transmembrane region" description="Helical" evidence="1">
    <location>
        <begin position="96"/>
        <end position="120"/>
    </location>
</feature>
<organism evidence="2">
    <name type="scientific">Fervidobacterium nodosum</name>
    <dbReference type="NCBI Taxonomy" id="2424"/>
    <lineage>
        <taxon>Bacteria</taxon>
        <taxon>Thermotogati</taxon>
        <taxon>Thermotogota</taxon>
        <taxon>Thermotogae</taxon>
        <taxon>Thermotogales</taxon>
        <taxon>Fervidobacteriaceae</taxon>
        <taxon>Fervidobacterium</taxon>
    </lineage>
</organism>
<feature type="transmembrane region" description="Helical" evidence="1">
    <location>
        <begin position="417"/>
        <end position="438"/>
    </location>
</feature>
<evidence type="ECO:0000313" key="2">
    <source>
        <dbReference type="EMBL" id="HHR34240.1"/>
    </source>
</evidence>
<feature type="transmembrane region" description="Helical" evidence="1">
    <location>
        <begin position="183"/>
        <end position="204"/>
    </location>
</feature>
<feature type="transmembrane region" description="Helical" evidence="1">
    <location>
        <begin position="54"/>
        <end position="75"/>
    </location>
</feature>
<feature type="transmembrane region" description="Helical" evidence="1">
    <location>
        <begin position="233"/>
        <end position="253"/>
    </location>
</feature>